<dbReference type="Pfam" id="PF00041">
    <property type="entry name" value="fn3"/>
    <property type="match status" value="1"/>
</dbReference>
<feature type="chain" id="PRO_5030902932" evidence="2">
    <location>
        <begin position="21"/>
        <end position="958"/>
    </location>
</feature>
<dbReference type="InterPro" id="IPR003961">
    <property type="entry name" value="FN3_dom"/>
</dbReference>
<dbReference type="Gene3D" id="3.20.20.80">
    <property type="entry name" value="Glycosidases"/>
    <property type="match status" value="1"/>
</dbReference>
<dbReference type="SUPFAM" id="SSF51445">
    <property type="entry name" value="(Trans)glycosidases"/>
    <property type="match status" value="1"/>
</dbReference>
<dbReference type="InterPro" id="IPR013783">
    <property type="entry name" value="Ig-like_fold"/>
</dbReference>
<dbReference type="InterPro" id="IPR025965">
    <property type="entry name" value="FlgD/Vpr_Ig-like"/>
</dbReference>
<dbReference type="SUPFAM" id="SSF49265">
    <property type="entry name" value="Fibronectin type III"/>
    <property type="match status" value="1"/>
</dbReference>
<dbReference type="InterPro" id="IPR017853">
    <property type="entry name" value="GH"/>
</dbReference>
<dbReference type="InterPro" id="IPR026444">
    <property type="entry name" value="Secre_tail"/>
</dbReference>
<dbReference type="Gene3D" id="2.60.40.4070">
    <property type="match status" value="1"/>
</dbReference>
<dbReference type="SUPFAM" id="SSF52317">
    <property type="entry name" value="Class I glutamine amidotransferase-like"/>
    <property type="match status" value="1"/>
</dbReference>
<organism evidence="4">
    <name type="scientific">Caldithrix abyssi</name>
    <dbReference type="NCBI Taxonomy" id="187145"/>
    <lineage>
        <taxon>Bacteria</taxon>
        <taxon>Pseudomonadati</taxon>
        <taxon>Calditrichota</taxon>
        <taxon>Calditrichia</taxon>
        <taxon>Calditrichales</taxon>
        <taxon>Calditrichaceae</taxon>
        <taxon>Caldithrix</taxon>
    </lineage>
</organism>
<dbReference type="Pfam" id="PF13860">
    <property type="entry name" value="FlgD_ig"/>
    <property type="match status" value="1"/>
</dbReference>
<evidence type="ECO:0000259" key="3">
    <source>
        <dbReference type="PROSITE" id="PS50853"/>
    </source>
</evidence>
<dbReference type="Proteomes" id="UP000885779">
    <property type="component" value="Unassembled WGS sequence"/>
</dbReference>
<dbReference type="InterPro" id="IPR029062">
    <property type="entry name" value="Class_I_gatase-like"/>
</dbReference>
<dbReference type="EMBL" id="DRQG01000072">
    <property type="protein sequence ID" value="HGY55589.1"/>
    <property type="molecule type" value="Genomic_DNA"/>
</dbReference>
<sequence>MKKKVNFFLAVLMLVQISLAKNSEEFRAIWVVTWEHINRYKSASENMANVRKILDNLKAANINAVLWQARQSGTAYYNSSYEPWGYYAGYEYPGYDPLAYAIQEAHKRGIELHAWFNVFQTSSTHDGTIAAEHPEWICTNEDGEFMPKYRSASPGLQAVRDYTVQVAMEIVRNYDIDGLHLDYIRWNEYDEDDMQKAVSEVEQISKLDGMISEEKLNRLSKTTGTKRYIYDVEHPASGGIPDGFSSWDDWRRWSVTEFVRTLQDSIKAVKPWVRLSPAALGKYKKGGTSGWNGYYIVFQDAALWFNKGYIDQLTPMHYHWYTGNSMKEELQDDWKPYIQEGIDAGRLYSNGPGSYMLDELGYWNNHADIVNKVRTLSWVDGFQFFSYASWDKHNYWAEPAETFFAGKARVRSIYDNPDSIPPAPTIALTKVDDMHNDISVSPPVSLDKDYWFAIYRSPDSILSIASDEIVDIHFGRDEHTFTDSYWTGDYFEGTYRYFALMYDRYQIISDISNVVESDSIPMFIKPPSAAPQYVRVLSENDSSLTILCDTVEQATGYQVLVSTDGTHFTDTVRTTYPEIAINGLSAGRAYYFKICAYNQGGLSPYNERLYAGVPSDSATKVLVVNGFDRGTNERFDYIRYYAKPLRERGYGFSYTMNESVIKDKIALNDYKTVIWILGDESTADETFSSAEQSRVKSFLRNGGRLFVSGSEIGWDLGRSGSSSNSDIDFYQKFLKARYKDDAPGGQQSTYYTCQALSNGLFADMSDFSFDNGKHGTIDVDWPDAIEAINGAENILKYKNAPSGSNIAGIVFEGLFPDGQAKGKLIYLAVPFETIYPEDKRIEFMSMAFDFFEGKITDIKSIDAKAPLSFELYQNYPNPFNPSTTIRYQLPKGEEVQLIIYNSLGQKVRTLVAAHLSAGTYETVWNGRNDAGQLVASGVYVYRLKAGKNVQIRRMVFLK</sequence>
<keyword evidence="1 2" id="KW-0732">Signal</keyword>
<gene>
    <name evidence="4" type="ORF">ENK44_07815</name>
</gene>
<dbReference type="PANTHER" id="PTHR43405:SF1">
    <property type="entry name" value="GLYCOSYL HYDROLASE DIGH"/>
    <property type="match status" value="1"/>
</dbReference>
<evidence type="ECO:0000256" key="1">
    <source>
        <dbReference type="ARBA" id="ARBA00022729"/>
    </source>
</evidence>
<protein>
    <submittedName>
        <fullName evidence="4">T9SS type A sorting domain-containing protein</fullName>
    </submittedName>
</protein>
<feature type="signal peptide" evidence="2">
    <location>
        <begin position="1"/>
        <end position="20"/>
    </location>
</feature>
<dbReference type="AlphaFoldDB" id="A0A7V4U0B4"/>
<dbReference type="NCBIfam" id="TIGR04183">
    <property type="entry name" value="Por_Secre_tail"/>
    <property type="match status" value="1"/>
</dbReference>
<feature type="domain" description="Fibronectin type-III" evidence="3">
    <location>
        <begin position="530"/>
        <end position="616"/>
    </location>
</feature>
<reference evidence="4" key="1">
    <citation type="journal article" date="2020" name="mSystems">
        <title>Genome- and Community-Level Interaction Insights into Carbon Utilization and Element Cycling Functions of Hydrothermarchaeota in Hydrothermal Sediment.</title>
        <authorList>
            <person name="Zhou Z."/>
            <person name="Liu Y."/>
            <person name="Xu W."/>
            <person name="Pan J."/>
            <person name="Luo Z.H."/>
            <person name="Li M."/>
        </authorList>
    </citation>
    <scope>NUCLEOTIDE SEQUENCE [LARGE SCALE GENOMIC DNA]</scope>
    <source>
        <strain evidence="4">HyVt-577</strain>
    </source>
</reference>
<dbReference type="PANTHER" id="PTHR43405">
    <property type="entry name" value="GLYCOSYL HYDROLASE DIGH"/>
    <property type="match status" value="1"/>
</dbReference>
<proteinExistence type="predicted"/>
<evidence type="ECO:0000256" key="2">
    <source>
        <dbReference type="SAM" id="SignalP"/>
    </source>
</evidence>
<evidence type="ECO:0000313" key="4">
    <source>
        <dbReference type="EMBL" id="HGY55589.1"/>
    </source>
</evidence>
<dbReference type="SMART" id="SM00060">
    <property type="entry name" value="FN3"/>
    <property type="match status" value="1"/>
</dbReference>
<comment type="caution">
    <text evidence="4">The sequence shown here is derived from an EMBL/GenBank/DDBJ whole genome shotgun (WGS) entry which is preliminary data.</text>
</comment>
<accession>A0A7V4U0B4</accession>
<dbReference type="InterPro" id="IPR052177">
    <property type="entry name" value="Divisome_Glycosyl_Hydrolase"/>
</dbReference>
<dbReference type="Gene3D" id="2.60.40.10">
    <property type="entry name" value="Immunoglobulins"/>
    <property type="match status" value="1"/>
</dbReference>
<name>A0A7V4U0B4_CALAY</name>
<dbReference type="InterPro" id="IPR003790">
    <property type="entry name" value="GHL10"/>
</dbReference>
<dbReference type="PROSITE" id="PS50853">
    <property type="entry name" value="FN3"/>
    <property type="match status" value="1"/>
</dbReference>
<dbReference type="CDD" id="cd00063">
    <property type="entry name" value="FN3"/>
    <property type="match status" value="1"/>
</dbReference>
<dbReference type="Pfam" id="PF02638">
    <property type="entry name" value="GHL10"/>
    <property type="match status" value="1"/>
</dbReference>
<dbReference type="InterPro" id="IPR036116">
    <property type="entry name" value="FN3_sf"/>
</dbReference>